<protein>
    <submittedName>
        <fullName evidence="2">Uncharacterized protein</fullName>
    </submittedName>
</protein>
<keyword evidence="1" id="KW-0812">Transmembrane</keyword>
<sequence>IVTSRFKIEIYTAEKFIKNTGTILFQLSTYEIYILYLLYYNKYILLKSRCNLNKSRRTTIIYKTTKETDILYRLLPINLVLYVYPAIKIKYLPD</sequence>
<accession>A0AA39Z3I6</accession>
<proteinExistence type="predicted"/>
<feature type="transmembrane region" description="Helical" evidence="1">
    <location>
        <begin position="20"/>
        <end position="39"/>
    </location>
</feature>
<reference evidence="2" key="1">
    <citation type="submission" date="2023-06" db="EMBL/GenBank/DDBJ databases">
        <title>Genome-scale phylogeny and comparative genomics of the fungal order Sordariales.</title>
        <authorList>
            <consortium name="Lawrence Berkeley National Laboratory"/>
            <person name="Hensen N."/>
            <person name="Bonometti L."/>
            <person name="Westerberg I."/>
            <person name="Brannstrom I.O."/>
            <person name="Guillou S."/>
            <person name="Cros-Aarteil S."/>
            <person name="Calhoun S."/>
            <person name="Haridas S."/>
            <person name="Kuo A."/>
            <person name="Mondo S."/>
            <person name="Pangilinan J."/>
            <person name="Riley R."/>
            <person name="Labutti K."/>
            <person name="Andreopoulos B."/>
            <person name="Lipzen A."/>
            <person name="Chen C."/>
            <person name="Yanf M."/>
            <person name="Daum C."/>
            <person name="Ng V."/>
            <person name="Clum A."/>
            <person name="Steindorff A."/>
            <person name="Ohm R."/>
            <person name="Martin F."/>
            <person name="Silar P."/>
            <person name="Natvig D."/>
            <person name="Lalanne C."/>
            <person name="Gautier V."/>
            <person name="Ament-Velasquez S.L."/>
            <person name="Kruys A."/>
            <person name="Hutchinson M.I."/>
            <person name="Powell A.J."/>
            <person name="Barry K."/>
            <person name="Miller A.N."/>
            <person name="Grigoriev I.V."/>
            <person name="Debuchy R."/>
            <person name="Gladieux P."/>
            <person name="Thoren M.H."/>
            <person name="Johannesson H."/>
        </authorList>
    </citation>
    <scope>NUCLEOTIDE SEQUENCE</scope>
    <source>
        <strain evidence="2">CBS 307.81</strain>
    </source>
</reference>
<keyword evidence="1" id="KW-0472">Membrane</keyword>
<feature type="non-terminal residue" evidence="2">
    <location>
        <position position="1"/>
    </location>
</feature>
<evidence type="ECO:0000256" key="1">
    <source>
        <dbReference type="SAM" id="Phobius"/>
    </source>
</evidence>
<dbReference type="Proteomes" id="UP001174997">
    <property type="component" value="Unassembled WGS sequence"/>
</dbReference>
<evidence type="ECO:0000313" key="3">
    <source>
        <dbReference type="Proteomes" id="UP001174997"/>
    </source>
</evidence>
<evidence type="ECO:0000313" key="2">
    <source>
        <dbReference type="EMBL" id="KAK0663453.1"/>
    </source>
</evidence>
<name>A0AA39Z3I6_9PEZI</name>
<feature type="transmembrane region" description="Helical" evidence="1">
    <location>
        <begin position="70"/>
        <end position="87"/>
    </location>
</feature>
<comment type="caution">
    <text evidence="2">The sequence shown here is derived from an EMBL/GenBank/DDBJ whole genome shotgun (WGS) entry which is preliminary data.</text>
</comment>
<keyword evidence="3" id="KW-1185">Reference proteome</keyword>
<gene>
    <name evidence="2" type="ORF">QBC41DRAFT_234482</name>
</gene>
<keyword evidence="1" id="KW-1133">Transmembrane helix</keyword>
<dbReference type="EMBL" id="JAULSY010000130">
    <property type="protein sequence ID" value="KAK0663453.1"/>
    <property type="molecule type" value="Genomic_DNA"/>
</dbReference>
<organism evidence="2 3">
    <name type="scientific">Cercophora samala</name>
    <dbReference type="NCBI Taxonomy" id="330535"/>
    <lineage>
        <taxon>Eukaryota</taxon>
        <taxon>Fungi</taxon>
        <taxon>Dikarya</taxon>
        <taxon>Ascomycota</taxon>
        <taxon>Pezizomycotina</taxon>
        <taxon>Sordariomycetes</taxon>
        <taxon>Sordariomycetidae</taxon>
        <taxon>Sordariales</taxon>
        <taxon>Lasiosphaeriaceae</taxon>
        <taxon>Cercophora</taxon>
    </lineage>
</organism>
<dbReference type="AlphaFoldDB" id="A0AA39Z3I6"/>